<dbReference type="Gene3D" id="3.40.640.10">
    <property type="entry name" value="Type I PLP-dependent aspartate aminotransferase-like (Major domain)"/>
    <property type="match status" value="1"/>
</dbReference>
<name>A0A2K2U9M3_9ACTN</name>
<dbReference type="InterPro" id="IPR015422">
    <property type="entry name" value="PyrdxlP-dep_Trfase_small"/>
</dbReference>
<evidence type="ECO:0000256" key="2">
    <source>
        <dbReference type="PIRSR" id="PIRSR000390-1"/>
    </source>
</evidence>
<dbReference type="GO" id="GO:0000271">
    <property type="term" value="P:polysaccharide biosynthetic process"/>
    <property type="evidence" value="ECO:0007669"/>
    <property type="project" value="TreeGrafter"/>
</dbReference>
<dbReference type="Pfam" id="PF01041">
    <property type="entry name" value="DegT_DnrJ_EryC1"/>
    <property type="match status" value="1"/>
</dbReference>
<dbReference type="Gene3D" id="3.90.1150.10">
    <property type="entry name" value="Aspartate Aminotransferase, domain 1"/>
    <property type="match status" value="1"/>
</dbReference>
<reference evidence="6" key="1">
    <citation type="submission" date="2018-01" db="EMBL/GenBank/DDBJ databases">
        <title>Rubneribacter badeniensis gen. nov., sp. nov., and Colonibacter rubneri, gen. nov., sp. nov., WGS of new members of the Eggerthellaceae.</title>
        <authorList>
            <person name="Danylec N."/>
            <person name="Stoll D.A."/>
            <person name="Doetsch A."/>
            <person name="Kulling S.E."/>
            <person name="Huch M."/>
        </authorList>
    </citation>
    <scope>NUCLEOTIDE SEQUENCE [LARGE SCALE GENOMIC DNA]</scope>
    <source>
        <strain evidence="6">ResAG-96</strain>
    </source>
</reference>
<proteinExistence type="inferred from homology"/>
<gene>
    <name evidence="5" type="primary">pseC</name>
    <name evidence="5" type="ORF">C2L71_10350</name>
</gene>
<dbReference type="CDD" id="cd00616">
    <property type="entry name" value="AHBA_syn"/>
    <property type="match status" value="1"/>
</dbReference>
<dbReference type="InterPro" id="IPR015424">
    <property type="entry name" value="PyrdxlP-dep_Trfase"/>
</dbReference>
<dbReference type="InterPro" id="IPR020026">
    <property type="entry name" value="PseC"/>
</dbReference>
<comment type="similarity">
    <text evidence="4">Belongs to the DegT/DnrJ/EryC1 family.</text>
</comment>
<keyword evidence="3 4" id="KW-0663">Pyridoxal phosphate</keyword>
<dbReference type="RefSeq" id="WP_103265684.1">
    <property type="nucleotide sequence ID" value="NZ_CABMLE010000015.1"/>
</dbReference>
<dbReference type="InterPro" id="IPR015421">
    <property type="entry name" value="PyrdxlP-dep_Trfase_major"/>
</dbReference>
<feature type="modified residue" description="N6-(pyridoxal phosphate)lysine" evidence="3">
    <location>
        <position position="195"/>
    </location>
</feature>
<dbReference type="Proteomes" id="UP000236197">
    <property type="component" value="Unassembled WGS sequence"/>
</dbReference>
<accession>A0A2K2U9M3</accession>
<keyword evidence="6" id="KW-1185">Reference proteome</keyword>
<evidence type="ECO:0000313" key="6">
    <source>
        <dbReference type="Proteomes" id="UP000236197"/>
    </source>
</evidence>
<dbReference type="GO" id="GO:0008483">
    <property type="term" value="F:transaminase activity"/>
    <property type="evidence" value="ECO:0007669"/>
    <property type="project" value="TreeGrafter"/>
</dbReference>
<evidence type="ECO:0000256" key="3">
    <source>
        <dbReference type="PIRSR" id="PIRSR000390-2"/>
    </source>
</evidence>
<dbReference type="NCBIfam" id="TIGR03588">
    <property type="entry name" value="PseC"/>
    <property type="match status" value="1"/>
</dbReference>
<dbReference type="PANTHER" id="PTHR30244">
    <property type="entry name" value="TRANSAMINASE"/>
    <property type="match status" value="1"/>
</dbReference>
<protein>
    <submittedName>
        <fullName evidence="5">UDP-4-amino-4, 6-dideoxy-N-acetyl-beta-L-altrosamine transaminase</fullName>
    </submittedName>
</protein>
<dbReference type="PIRSF" id="PIRSF000390">
    <property type="entry name" value="PLP_StrS"/>
    <property type="match status" value="1"/>
</dbReference>
<dbReference type="EMBL" id="PPEK01000015">
    <property type="protein sequence ID" value="PNV66932.1"/>
    <property type="molecule type" value="Genomic_DNA"/>
</dbReference>
<sequence length="400" mass="43600">MQTLAIEGGKPTSDHMIGYGHQSISEEDVRAIVDVLHGDFLTCGPATEAFEEDLKEVTGTSFVTAVANGTAALHVACLAAGIGFGDEVVVSSITFAASANCVLYCGGTPVFADIDPDTWNISPDAIRSRITSKTKAVIAVDFGGVHVDSDAIRAICEEHNLVFIEDAAHAIGTSHNGAAVGSLADITTFSFHPVKTVTTGEGGAVTTNDPALAERIALFAKHGITRDVNLLRNPDEGGWYYEQLELGYNYRMSDIQAALGSSQLTRLGEFSARRRELVAFYNREFSDIPEVSFQKDVSPGETTRHLYVLRFDVETLKTSRRFIYDALRAEGIGVNVHYLPVYRLPYYQDKGYPADCCPQANCFYEEAITLPLHFGLADEEAQHVVDAVRKIIDYCRAVSR</sequence>
<organism evidence="5 6">
    <name type="scientific">Enteroscipio rubneri</name>
    <dbReference type="NCBI Taxonomy" id="2070686"/>
    <lineage>
        <taxon>Bacteria</taxon>
        <taxon>Bacillati</taxon>
        <taxon>Actinomycetota</taxon>
        <taxon>Coriobacteriia</taxon>
        <taxon>Eggerthellales</taxon>
        <taxon>Eggerthellaceae</taxon>
        <taxon>Enteroscipio</taxon>
    </lineage>
</organism>
<dbReference type="OrthoDB" id="5342089at2"/>
<dbReference type="SUPFAM" id="SSF53383">
    <property type="entry name" value="PLP-dependent transferases"/>
    <property type="match status" value="1"/>
</dbReference>
<evidence type="ECO:0000256" key="4">
    <source>
        <dbReference type="RuleBase" id="RU004508"/>
    </source>
</evidence>
<feature type="active site" description="Proton acceptor" evidence="2">
    <location>
        <position position="195"/>
    </location>
</feature>
<evidence type="ECO:0000313" key="5">
    <source>
        <dbReference type="EMBL" id="PNV66932.1"/>
    </source>
</evidence>
<dbReference type="InterPro" id="IPR000653">
    <property type="entry name" value="DegT/StrS_aminotransferase"/>
</dbReference>
<comment type="caution">
    <text evidence="5">The sequence shown here is derived from an EMBL/GenBank/DDBJ whole genome shotgun (WGS) entry which is preliminary data.</text>
</comment>
<dbReference type="PANTHER" id="PTHR30244:SF34">
    <property type="entry name" value="DTDP-4-AMINO-4,6-DIDEOXYGALACTOSE TRANSAMINASE"/>
    <property type="match status" value="1"/>
</dbReference>
<evidence type="ECO:0000256" key="1">
    <source>
        <dbReference type="ARBA" id="ARBA00001933"/>
    </source>
</evidence>
<comment type="cofactor">
    <cofactor evidence="1">
        <name>pyridoxal 5'-phosphate</name>
        <dbReference type="ChEBI" id="CHEBI:597326"/>
    </cofactor>
</comment>
<dbReference type="GO" id="GO:0030170">
    <property type="term" value="F:pyridoxal phosphate binding"/>
    <property type="evidence" value="ECO:0007669"/>
    <property type="project" value="TreeGrafter"/>
</dbReference>
<dbReference type="AlphaFoldDB" id="A0A2K2U9M3"/>